<sequence>MAKCGSCTRNDGGVRRHALVAVQGETENEEGLDGSGDGEDAQSEDVDVDTDSAMVESFSNMVEHSGQFEGTAEDNLVSVFAPRPMALESDEKQCLYATGDVGSQFDVLFVV</sequence>
<name>A0A9W9ZDX1_9CNID</name>
<accession>A0A9W9ZDX1</accession>
<feature type="region of interest" description="Disordered" evidence="1">
    <location>
        <begin position="16"/>
        <end position="48"/>
    </location>
</feature>
<comment type="caution">
    <text evidence="2">The sequence shown here is derived from an EMBL/GenBank/DDBJ whole genome shotgun (WGS) entry which is preliminary data.</text>
</comment>
<proteinExistence type="predicted"/>
<evidence type="ECO:0000313" key="3">
    <source>
        <dbReference type="Proteomes" id="UP001163046"/>
    </source>
</evidence>
<dbReference type="AlphaFoldDB" id="A0A9W9ZDX1"/>
<organism evidence="2 3">
    <name type="scientific">Desmophyllum pertusum</name>
    <dbReference type="NCBI Taxonomy" id="174260"/>
    <lineage>
        <taxon>Eukaryota</taxon>
        <taxon>Metazoa</taxon>
        <taxon>Cnidaria</taxon>
        <taxon>Anthozoa</taxon>
        <taxon>Hexacorallia</taxon>
        <taxon>Scleractinia</taxon>
        <taxon>Caryophylliina</taxon>
        <taxon>Caryophylliidae</taxon>
        <taxon>Desmophyllum</taxon>
    </lineage>
</organism>
<dbReference type="EMBL" id="MU826359">
    <property type="protein sequence ID" value="KAJ7379204.1"/>
    <property type="molecule type" value="Genomic_DNA"/>
</dbReference>
<evidence type="ECO:0000313" key="2">
    <source>
        <dbReference type="EMBL" id="KAJ7379204.1"/>
    </source>
</evidence>
<feature type="compositionally biased region" description="Acidic residues" evidence="1">
    <location>
        <begin position="26"/>
        <end position="48"/>
    </location>
</feature>
<reference evidence="2" key="1">
    <citation type="submission" date="2023-01" db="EMBL/GenBank/DDBJ databases">
        <title>Genome assembly of the deep-sea coral Lophelia pertusa.</title>
        <authorList>
            <person name="Herrera S."/>
            <person name="Cordes E."/>
        </authorList>
    </citation>
    <scope>NUCLEOTIDE SEQUENCE</scope>
    <source>
        <strain evidence="2">USNM1676648</strain>
        <tissue evidence="2">Polyp</tissue>
    </source>
</reference>
<dbReference type="Proteomes" id="UP001163046">
    <property type="component" value="Unassembled WGS sequence"/>
</dbReference>
<keyword evidence="3" id="KW-1185">Reference proteome</keyword>
<protein>
    <submittedName>
        <fullName evidence="2">Uncharacterized protein</fullName>
    </submittedName>
</protein>
<evidence type="ECO:0000256" key="1">
    <source>
        <dbReference type="SAM" id="MobiDB-lite"/>
    </source>
</evidence>
<gene>
    <name evidence="2" type="ORF">OS493_017708</name>
</gene>